<dbReference type="Proteomes" id="UP000805193">
    <property type="component" value="Unassembled WGS sequence"/>
</dbReference>
<dbReference type="EMBL" id="JABSTQ010009733">
    <property type="protein sequence ID" value="KAG0426292.1"/>
    <property type="molecule type" value="Genomic_DNA"/>
</dbReference>
<accession>A0AC60PYW8</accession>
<feature type="non-terminal residue" evidence="1">
    <location>
        <position position="231"/>
    </location>
</feature>
<organism evidence="1 2">
    <name type="scientific">Ixodes persulcatus</name>
    <name type="common">Taiga tick</name>
    <dbReference type="NCBI Taxonomy" id="34615"/>
    <lineage>
        <taxon>Eukaryota</taxon>
        <taxon>Metazoa</taxon>
        <taxon>Ecdysozoa</taxon>
        <taxon>Arthropoda</taxon>
        <taxon>Chelicerata</taxon>
        <taxon>Arachnida</taxon>
        <taxon>Acari</taxon>
        <taxon>Parasitiformes</taxon>
        <taxon>Ixodida</taxon>
        <taxon>Ixodoidea</taxon>
        <taxon>Ixodidae</taxon>
        <taxon>Ixodinae</taxon>
        <taxon>Ixodes</taxon>
    </lineage>
</organism>
<name>A0AC60PYW8_IXOPE</name>
<gene>
    <name evidence="1" type="ORF">HPB47_026590</name>
</gene>
<proteinExistence type="predicted"/>
<reference evidence="1 2" key="1">
    <citation type="journal article" date="2020" name="Cell">
        <title>Large-Scale Comparative Analyses of Tick Genomes Elucidate Their Genetic Diversity and Vector Capacities.</title>
        <authorList>
            <consortium name="Tick Genome and Microbiome Consortium (TIGMIC)"/>
            <person name="Jia N."/>
            <person name="Wang J."/>
            <person name="Shi W."/>
            <person name="Du L."/>
            <person name="Sun Y."/>
            <person name="Zhan W."/>
            <person name="Jiang J.F."/>
            <person name="Wang Q."/>
            <person name="Zhang B."/>
            <person name="Ji P."/>
            <person name="Bell-Sakyi L."/>
            <person name="Cui X.M."/>
            <person name="Yuan T.T."/>
            <person name="Jiang B.G."/>
            <person name="Yang W.F."/>
            <person name="Lam T.T."/>
            <person name="Chang Q.C."/>
            <person name="Ding S.J."/>
            <person name="Wang X.J."/>
            <person name="Zhu J.G."/>
            <person name="Ruan X.D."/>
            <person name="Zhao L."/>
            <person name="Wei J.T."/>
            <person name="Ye R.Z."/>
            <person name="Que T.C."/>
            <person name="Du C.H."/>
            <person name="Zhou Y.H."/>
            <person name="Cheng J.X."/>
            <person name="Dai P.F."/>
            <person name="Guo W.B."/>
            <person name="Han X.H."/>
            <person name="Huang E.J."/>
            <person name="Li L.F."/>
            <person name="Wei W."/>
            <person name="Gao Y.C."/>
            <person name="Liu J.Z."/>
            <person name="Shao H.Z."/>
            <person name="Wang X."/>
            <person name="Wang C.C."/>
            <person name="Yang T.C."/>
            <person name="Huo Q.B."/>
            <person name="Li W."/>
            <person name="Chen H.Y."/>
            <person name="Chen S.E."/>
            <person name="Zhou L.G."/>
            <person name="Ni X.B."/>
            <person name="Tian J.H."/>
            <person name="Sheng Y."/>
            <person name="Liu T."/>
            <person name="Pan Y.S."/>
            <person name="Xia L.Y."/>
            <person name="Li J."/>
            <person name="Zhao F."/>
            <person name="Cao W.C."/>
        </authorList>
    </citation>
    <scope>NUCLEOTIDE SEQUENCE [LARGE SCALE GENOMIC DNA]</scope>
    <source>
        <strain evidence="1">Iper-2018</strain>
    </source>
</reference>
<keyword evidence="2" id="KW-1185">Reference proteome</keyword>
<evidence type="ECO:0000313" key="2">
    <source>
        <dbReference type="Proteomes" id="UP000805193"/>
    </source>
</evidence>
<protein>
    <submittedName>
        <fullName evidence="1">Uncharacterized protein</fullName>
    </submittedName>
</protein>
<sequence length="231" mass="25693">MVQRSTFCWPLLGPADVESPLRDSAATSGPTRHVLRFCDMAETRALVTTEAHVQDLTQLSLHLFRESRPLHNQSTQSDGPQCCRAHQHPGKLLSRVYYISGGSLIPANRKYTSVENENELLFTDQTIVSPCYEATPQIPKLPSFRFVQVEALQRTDANTAIDIIGIGEFHEELDEALVLPSNIVQVAGRNIWIRDPTGRVLLTIYGDQAERFDGRRAAVVAVKGARLVDSD</sequence>
<evidence type="ECO:0000313" key="1">
    <source>
        <dbReference type="EMBL" id="KAG0426292.1"/>
    </source>
</evidence>
<comment type="caution">
    <text evidence="1">The sequence shown here is derived from an EMBL/GenBank/DDBJ whole genome shotgun (WGS) entry which is preliminary data.</text>
</comment>